<protein>
    <submittedName>
        <fullName evidence="1">Uncharacterized protein</fullName>
    </submittedName>
</protein>
<keyword evidence="2" id="KW-1185">Reference proteome</keyword>
<accession>A0ACC4CHB3</accession>
<evidence type="ECO:0000313" key="2">
    <source>
        <dbReference type="Proteomes" id="UP000309997"/>
    </source>
</evidence>
<evidence type="ECO:0000313" key="1">
    <source>
        <dbReference type="EMBL" id="KAL3597464.1"/>
    </source>
</evidence>
<comment type="caution">
    <text evidence="1">The sequence shown here is derived from an EMBL/GenBank/DDBJ whole genome shotgun (WGS) entry which is preliminary data.</text>
</comment>
<dbReference type="Proteomes" id="UP000309997">
    <property type="component" value="Unassembled WGS sequence"/>
</dbReference>
<gene>
    <name evidence="1" type="ORF">D5086_009101</name>
</gene>
<sequence length="69" mass="7419">MYIDFALTTGDFDGGLFGVFLRNVVSEGGREVAVVGGGGELRTFEGLPRSKPAFSMLQLVMLFLSIMSL</sequence>
<reference evidence="1 2" key="1">
    <citation type="journal article" date="2024" name="Plant Biotechnol. J.">
        <title>Genome and CRISPR/Cas9 system of a widespread forest tree (Populus alba) in the world.</title>
        <authorList>
            <person name="Liu Y.J."/>
            <person name="Jiang P.F."/>
            <person name="Han X.M."/>
            <person name="Li X.Y."/>
            <person name="Wang H.M."/>
            <person name="Wang Y.J."/>
            <person name="Wang X.X."/>
            <person name="Zeng Q.Y."/>
        </authorList>
    </citation>
    <scope>NUCLEOTIDE SEQUENCE [LARGE SCALE GENOMIC DNA]</scope>
    <source>
        <strain evidence="2">cv. PAL-ZL1</strain>
    </source>
</reference>
<name>A0ACC4CHB3_POPAL</name>
<dbReference type="EMBL" id="RCHU02000004">
    <property type="protein sequence ID" value="KAL3597464.1"/>
    <property type="molecule type" value="Genomic_DNA"/>
</dbReference>
<organism evidence="1 2">
    <name type="scientific">Populus alba</name>
    <name type="common">White poplar</name>
    <dbReference type="NCBI Taxonomy" id="43335"/>
    <lineage>
        <taxon>Eukaryota</taxon>
        <taxon>Viridiplantae</taxon>
        <taxon>Streptophyta</taxon>
        <taxon>Embryophyta</taxon>
        <taxon>Tracheophyta</taxon>
        <taxon>Spermatophyta</taxon>
        <taxon>Magnoliopsida</taxon>
        <taxon>eudicotyledons</taxon>
        <taxon>Gunneridae</taxon>
        <taxon>Pentapetalae</taxon>
        <taxon>rosids</taxon>
        <taxon>fabids</taxon>
        <taxon>Malpighiales</taxon>
        <taxon>Salicaceae</taxon>
        <taxon>Saliceae</taxon>
        <taxon>Populus</taxon>
    </lineage>
</organism>
<proteinExistence type="predicted"/>